<dbReference type="SUPFAM" id="SSF69572">
    <property type="entry name" value="Activating enzymes of the ubiquitin-like proteins"/>
    <property type="match status" value="1"/>
</dbReference>
<keyword evidence="13" id="KW-1133">Transmembrane helix</keyword>
<evidence type="ECO:0000256" key="8">
    <source>
        <dbReference type="ARBA" id="ARBA00022786"/>
    </source>
</evidence>
<evidence type="ECO:0000256" key="13">
    <source>
        <dbReference type="SAM" id="Phobius"/>
    </source>
</evidence>
<dbReference type="GO" id="GO:0034599">
    <property type="term" value="P:cellular response to oxidative stress"/>
    <property type="evidence" value="ECO:0007669"/>
    <property type="project" value="EnsemblFungi"/>
</dbReference>
<feature type="binding site" evidence="12">
    <location>
        <position position="60"/>
    </location>
    <ligand>
        <name>ATP</name>
        <dbReference type="ChEBI" id="CHEBI:30616"/>
    </ligand>
</feature>
<dbReference type="STRING" id="869754.A0A1A0HBR6"/>
<dbReference type="GO" id="GO:0042292">
    <property type="term" value="F:URM1 activating enzyme activity"/>
    <property type="evidence" value="ECO:0007669"/>
    <property type="project" value="EnsemblFungi"/>
</dbReference>
<name>A0A1A0HBR6_9ASCO</name>
<comment type="similarity">
    <text evidence="12">In the N-terminal section; belongs to the HesA/MoeB/ThiF family. UBA4 subfamily.</text>
</comment>
<keyword evidence="7 12" id="KW-0547">Nucleotide-binding</keyword>
<evidence type="ECO:0000313" key="15">
    <source>
        <dbReference type="EMBL" id="OBA21579.1"/>
    </source>
</evidence>
<gene>
    <name evidence="12" type="primary">UBA4</name>
    <name evidence="15" type="ORF">METBIDRAFT_78500</name>
</gene>
<dbReference type="GeneID" id="30031867"/>
<dbReference type="InterPro" id="IPR036873">
    <property type="entry name" value="Rhodanese-like_dom_sf"/>
</dbReference>
<evidence type="ECO:0000256" key="3">
    <source>
        <dbReference type="ARBA" id="ARBA00022679"/>
    </source>
</evidence>
<evidence type="ECO:0000256" key="1">
    <source>
        <dbReference type="ARBA" id="ARBA00004514"/>
    </source>
</evidence>
<evidence type="ECO:0000256" key="2">
    <source>
        <dbReference type="ARBA" id="ARBA00022490"/>
    </source>
</evidence>
<dbReference type="GO" id="GO:0005829">
    <property type="term" value="C:cytosol"/>
    <property type="evidence" value="ECO:0007669"/>
    <property type="project" value="UniProtKB-SubCell"/>
</dbReference>
<reference evidence="15 16" key="1">
    <citation type="submission" date="2016-05" db="EMBL/GenBank/DDBJ databases">
        <title>Comparative genomics of biotechnologically important yeasts.</title>
        <authorList>
            <consortium name="DOE Joint Genome Institute"/>
            <person name="Riley R."/>
            <person name="Haridas S."/>
            <person name="Wolfe K.H."/>
            <person name="Lopes M.R."/>
            <person name="Hittinger C.T."/>
            <person name="Goker M."/>
            <person name="Salamov A."/>
            <person name="Wisecaver J."/>
            <person name="Long T.M."/>
            <person name="Aerts A.L."/>
            <person name="Barry K."/>
            <person name="Choi C."/>
            <person name="Clum A."/>
            <person name="Coughlan A.Y."/>
            <person name="Deshpande S."/>
            <person name="Douglass A.P."/>
            <person name="Hanson S.J."/>
            <person name="Klenk H.-P."/>
            <person name="LaButti K."/>
            <person name="Lapidus A."/>
            <person name="Lindquist E."/>
            <person name="Lipzen A."/>
            <person name="Meier-kolthoff J.P."/>
            <person name="Ohm R.A."/>
            <person name="Otillar R.P."/>
            <person name="Pangilinan J."/>
            <person name="Peng Y."/>
            <person name="Rokas A."/>
            <person name="Rosa C.A."/>
            <person name="Scheuner C."/>
            <person name="Sibirny A.A."/>
            <person name="Slot J.C."/>
            <person name="Stielow J.B."/>
            <person name="Sun H."/>
            <person name="Kurtzman C.P."/>
            <person name="Blackwell M."/>
            <person name="Grigoriev I.V."/>
            <person name="Jeffries T.W."/>
        </authorList>
    </citation>
    <scope>NUCLEOTIDE SEQUENCE [LARGE SCALE GENOMIC DNA]</scope>
    <source>
        <strain evidence="15 16">NRRL YB-4993</strain>
    </source>
</reference>
<dbReference type="Proteomes" id="UP000092555">
    <property type="component" value="Unassembled WGS sequence"/>
</dbReference>
<evidence type="ECO:0000256" key="4">
    <source>
        <dbReference type="ARBA" id="ARBA00022694"/>
    </source>
</evidence>
<keyword evidence="13" id="KW-0472">Membrane</keyword>
<dbReference type="HAMAP" id="MF_03049">
    <property type="entry name" value="MOCS3_Uba4"/>
    <property type="match status" value="1"/>
</dbReference>
<keyword evidence="5" id="KW-0548">Nucleotidyltransferase</keyword>
<dbReference type="PANTHER" id="PTHR10953:SF102">
    <property type="entry name" value="ADENYLYLTRANSFERASE AND SULFURTRANSFERASE MOCS3"/>
    <property type="match status" value="1"/>
</dbReference>
<dbReference type="FunFam" id="3.40.50.720:FF:000033">
    <property type="entry name" value="Adenylyltransferase and sulfurtransferase MOCS3"/>
    <property type="match status" value="1"/>
</dbReference>
<proteinExistence type="inferred from homology"/>
<evidence type="ECO:0000313" key="16">
    <source>
        <dbReference type="Proteomes" id="UP000092555"/>
    </source>
</evidence>
<feature type="transmembrane region" description="Helical" evidence="13">
    <location>
        <begin position="32"/>
        <end position="59"/>
    </location>
</feature>
<keyword evidence="16" id="KW-1185">Reference proteome</keyword>
<dbReference type="CDD" id="cd00757">
    <property type="entry name" value="ThiF_MoeB_HesA_family"/>
    <property type="match status" value="1"/>
</dbReference>
<feature type="binding site" evidence="12">
    <location>
        <begin position="67"/>
        <end position="71"/>
    </location>
    <ligand>
        <name>ATP</name>
        <dbReference type="ChEBI" id="CHEBI:30616"/>
    </ligand>
</feature>
<dbReference type="GO" id="GO:0005524">
    <property type="term" value="F:ATP binding"/>
    <property type="evidence" value="ECO:0007669"/>
    <property type="project" value="UniProtKB-KW"/>
</dbReference>
<feature type="binding site" evidence="12">
    <location>
        <position position="170"/>
    </location>
    <ligand>
        <name>Zn(2+)</name>
        <dbReference type="ChEBI" id="CHEBI:29105"/>
    </ligand>
</feature>
<dbReference type="Gene3D" id="3.40.250.10">
    <property type="entry name" value="Rhodanese-like domain"/>
    <property type="match status" value="1"/>
</dbReference>
<dbReference type="GO" id="GO:0007114">
    <property type="term" value="P:cell budding"/>
    <property type="evidence" value="ECO:0007669"/>
    <property type="project" value="EnsemblFungi"/>
</dbReference>
<feature type="binding site" evidence="12">
    <location>
        <position position="250"/>
    </location>
    <ligand>
        <name>Zn(2+)</name>
        <dbReference type="ChEBI" id="CHEBI:29105"/>
    </ligand>
</feature>
<dbReference type="GO" id="GO:0070566">
    <property type="term" value="F:adenylyltransferase activity"/>
    <property type="evidence" value="ECO:0007669"/>
    <property type="project" value="EnsemblFungi"/>
</dbReference>
<evidence type="ECO:0000256" key="12">
    <source>
        <dbReference type="HAMAP-Rule" id="MF_03049"/>
    </source>
</evidence>
<feature type="binding site" evidence="12">
    <location>
        <position position="173"/>
    </location>
    <ligand>
        <name>Zn(2+)</name>
        <dbReference type="ChEBI" id="CHEBI:29105"/>
    </ligand>
</feature>
<dbReference type="GO" id="GO:0042802">
    <property type="term" value="F:identical protein binding"/>
    <property type="evidence" value="ECO:0007669"/>
    <property type="project" value="EnsemblFungi"/>
</dbReference>
<feature type="binding site" evidence="12">
    <location>
        <position position="39"/>
    </location>
    <ligand>
        <name>ATP</name>
        <dbReference type="ChEBI" id="CHEBI:30616"/>
    </ligand>
</feature>
<dbReference type="GO" id="GO:0046872">
    <property type="term" value="F:metal ion binding"/>
    <property type="evidence" value="ECO:0007669"/>
    <property type="project" value="UniProtKB-KW"/>
</dbReference>
<evidence type="ECO:0000256" key="5">
    <source>
        <dbReference type="ARBA" id="ARBA00022695"/>
    </source>
</evidence>
<dbReference type="AlphaFoldDB" id="A0A1A0HBR6"/>
<keyword evidence="13" id="KW-0812">Transmembrane</keyword>
<dbReference type="GO" id="GO:0004792">
    <property type="term" value="F:thiosulfate-cyanide sulfurtransferase activity"/>
    <property type="evidence" value="ECO:0007669"/>
    <property type="project" value="EnsemblFungi"/>
</dbReference>
<evidence type="ECO:0000259" key="14">
    <source>
        <dbReference type="PROSITE" id="PS50206"/>
    </source>
</evidence>
<dbReference type="RefSeq" id="XP_018712089.1">
    <property type="nucleotide sequence ID" value="XM_018858891.1"/>
</dbReference>
<keyword evidence="9 12" id="KW-0862">Zinc</keyword>
<keyword evidence="10 12" id="KW-0067">ATP-binding</keyword>
<comment type="subcellular location">
    <subcellularLocation>
        <location evidence="1">Cytoplasm</location>
        <location evidence="1">Cytosol</location>
    </subcellularLocation>
</comment>
<keyword evidence="3 12" id="KW-0808">Transferase</keyword>
<organism evidence="15 16">
    <name type="scientific">Metschnikowia bicuspidata var. bicuspidata NRRL YB-4993</name>
    <dbReference type="NCBI Taxonomy" id="869754"/>
    <lineage>
        <taxon>Eukaryota</taxon>
        <taxon>Fungi</taxon>
        <taxon>Dikarya</taxon>
        <taxon>Ascomycota</taxon>
        <taxon>Saccharomycotina</taxon>
        <taxon>Pichiomycetes</taxon>
        <taxon>Metschnikowiaceae</taxon>
        <taxon>Metschnikowia</taxon>
    </lineage>
</organism>
<dbReference type="EMBL" id="LXTC01000003">
    <property type="protein sequence ID" value="OBA21579.1"/>
    <property type="molecule type" value="Genomic_DNA"/>
</dbReference>
<dbReference type="Gene3D" id="3.40.50.720">
    <property type="entry name" value="NAD(P)-binding Rossmann-like Domain"/>
    <property type="match status" value="1"/>
</dbReference>
<evidence type="ECO:0000256" key="9">
    <source>
        <dbReference type="ARBA" id="ARBA00022833"/>
    </source>
</evidence>
<dbReference type="InterPro" id="IPR001763">
    <property type="entry name" value="Rhodanese-like_dom"/>
</dbReference>
<comment type="cofactor">
    <cofactor evidence="12">
        <name>Zn(2+)</name>
        <dbReference type="ChEBI" id="CHEBI:29105"/>
    </cofactor>
    <text evidence="12">Binds 1 zinc ion per subunit.</text>
</comment>
<feature type="binding site" evidence="12">
    <location>
        <position position="247"/>
    </location>
    <ligand>
        <name>Zn(2+)</name>
        <dbReference type="ChEBI" id="CHEBI:29105"/>
    </ligand>
</feature>
<comment type="pathway">
    <text evidence="12">tRNA modification; 5-methoxycarbonylmethyl-2-thiouridine-tRNA biosynthesis.</text>
</comment>
<dbReference type="PANTHER" id="PTHR10953">
    <property type="entry name" value="UBIQUITIN-ACTIVATING ENZYME E1"/>
    <property type="match status" value="1"/>
</dbReference>
<keyword evidence="6 12" id="KW-0479">Metal-binding</keyword>
<protein>
    <recommendedName>
        <fullName evidence="14">Rhodanese domain-containing protein</fullName>
    </recommendedName>
</protein>
<evidence type="ECO:0000256" key="10">
    <source>
        <dbReference type="ARBA" id="ARBA00022840"/>
    </source>
</evidence>
<evidence type="ECO:0000256" key="6">
    <source>
        <dbReference type="ARBA" id="ARBA00022723"/>
    </source>
</evidence>
<keyword evidence="2 12" id="KW-0963">Cytoplasm</keyword>
<dbReference type="SMART" id="SM00450">
    <property type="entry name" value="RHOD"/>
    <property type="match status" value="1"/>
</dbReference>
<keyword evidence="8" id="KW-0833">Ubl conjugation pathway</keyword>
<comment type="caution">
    <text evidence="15">The sequence shown here is derived from an EMBL/GenBank/DDBJ whole genome shotgun (WGS) entry which is preliminary data.</text>
</comment>
<feature type="active site" description="Cysteine persulfide intermediate; for sulfurtransferase activity" evidence="12">
    <location>
        <position position="354"/>
    </location>
</feature>
<feature type="binding site" evidence="12">
    <location>
        <position position="84"/>
    </location>
    <ligand>
        <name>ATP</name>
        <dbReference type="ChEBI" id="CHEBI:30616"/>
    </ligand>
</feature>
<sequence>MSLAEYRRYGRQMIVPGFGSLPSQLKLRNTKVLVIGAGGLGCPALLYLCGAGVGTIGILDNDVVDESNLHRQVLHATDAVGLLKCDSAKKYLLRLNPHVALATHPVQLCNDNAFGIIAQYDLVVDCTDTPATRYLINDVAVLLGKTVVSGSGVKTDGQVTVLNYRSRGPCYRCFHPKPPTPASVPTCSDAGVLGPAIGLTGVALATETIKVATGFYGDAFSPFIAMYSAFPQQTMRVFKMRGRQASCAVCGESPTILRRDIEACRVDYSAFCGLVTYGAPRADHRRSVHELADAMRGCPGPVLLDVRPSEQFQITHVAGAINVEWERTLARARSIDGMLPRGFDKEKDEVYVMCRYGNDSQAAARRLIQELGFKRVWDVRGGLHQWSVEVDGTVPVY</sequence>
<dbReference type="Pfam" id="PF00581">
    <property type="entry name" value="Rhodanese"/>
    <property type="match status" value="1"/>
</dbReference>
<dbReference type="InterPro" id="IPR035985">
    <property type="entry name" value="Ubiquitin-activating_enz"/>
</dbReference>
<feature type="domain" description="Rhodanese" evidence="14">
    <location>
        <begin position="297"/>
        <end position="395"/>
    </location>
</feature>
<dbReference type="PROSITE" id="PS50206">
    <property type="entry name" value="RHODANESE_3"/>
    <property type="match status" value="1"/>
</dbReference>
<dbReference type="GO" id="GO:0032447">
    <property type="term" value="P:protein urmylation"/>
    <property type="evidence" value="ECO:0007669"/>
    <property type="project" value="EnsemblFungi"/>
</dbReference>
<dbReference type="OrthoDB" id="10261062at2759"/>
<keyword evidence="11 12" id="KW-0511">Multifunctional enzyme</keyword>
<feature type="binding site" evidence="12">
    <location>
        <begin position="128"/>
        <end position="129"/>
    </location>
    <ligand>
        <name>ATP</name>
        <dbReference type="ChEBI" id="CHEBI:30616"/>
    </ligand>
</feature>
<dbReference type="Pfam" id="PF00899">
    <property type="entry name" value="ThiF"/>
    <property type="match status" value="1"/>
</dbReference>
<feature type="active site" description="Glycyl thioester intermediate; for adenylyltransferase activity" evidence="12">
    <location>
        <position position="187"/>
    </location>
</feature>
<dbReference type="InterPro" id="IPR000594">
    <property type="entry name" value="ThiF_NAD_FAD-bd"/>
</dbReference>
<dbReference type="GO" id="GO:2000220">
    <property type="term" value="P:regulation of pseudohyphal growth"/>
    <property type="evidence" value="ECO:0007669"/>
    <property type="project" value="EnsemblFungi"/>
</dbReference>
<dbReference type="InterPro" id="IPR028885">
    <property type="entry name" value="MOCS3/Uba4"/>
</dbReference>
<dbReference type="GO" id="GO:0001403">
    <property type="term" value="P:invasive growth in response to glucose limitation"/>
    <property type="evidence" value="ECO:0007669"/>
    <property type="project" value="EnsemblFungi"/>
</dbReference>
<dbReference type="GO" id="GO:0002143">
    <property type="term" value="P:tRNA wobble position uridine thiolation"/>
    <property type="evidence" value="ECO:0007669"/>
    <property type="project" value="EnsemblFungi"/>
</dbReference>
<accession>A0A1A0HBR6</accession>
<dbReference type="InterPro" id="IPR045886">
    <property type="entry name" value="ThiF/MoeB/HesA"/>
</dbReference>
<evidence type="ECO:0000256" key="7">
    <source>
        <dbReference type="ARBA" id="ARBA00022741"/>
    </source>
</evidence>
<dbReference type="UniPathway" id="UPA00988"/>
<evidence type="ECO:0000256" key="11">
    <source>
        <dbReference type="ARBA" id="ARBA00023268"/>
    </source>
</evidence>
<keyword evidence="4 12" id="KW-0819">tRNA processing</keyword>